<reference evidence="2 3" key="1">
    <citation type="submission" date="2017-05" db="EMBL/GenBank/DDBJ databases">
        <authorList>
            <person name="Varghese N."/>
            <person name="Submissions S."/>
        </authorList>
    </citation>
    <scope>NUCLEOTIDE SEQUENCE [LARGE SCALE GENOMIC DNA]</scope>
    <source>
        <strain evidence="2 3">DSM 25457</strain>
    </source>
</reference>
<dbReference type="Proteomes" id="UP001158067">
    <property type="component" value="Unassembled WGS sequence"/>
</dbReference>
<sequence>MRLVFLCTVAIIANSLISYSTIAETWVDESGRFRVEAEFFGYDLEGGKLVLKKNDGNLVRVPIEKLSNESKSEAKRLWLADMPEPVSSWDGTTISVGDNPTIEQTLAAITELSKTADPGGVWELMPASFRRDADEVASLFAKSVDDQTWNHAVEVIEKLHRLVGEKSEFIINSSFQTSSKEKPAIAEVLKSVTPLIREVLDSDLCDQDAMKSFDGNRFFQSQYPQIKRRVLEALRVYEETGTHSFRQADRKFFYTLISVEGDTATVKMSALQEDKEQTFRRIDDRWLPADLIDQWPDQTAKARTILESLQTPEGKQSIAKVRQFIAMASGMLDPLLNANTQAEFDQASSSLVAMVPMVMGAIKSK</sequence>
<protein>
    <submittedName>
        <fullName evidence="2">SLA1 homology domain 1, SHD1</fullName>
    </submittedName>
</protein>
<name>A0ABY1QBT7_9BACT</name>
<dbReference type="Pfam" id="PF03983">
    <property type="entry name" value="SHD1"/>
    <property type="match status" value="1"/>
</dbReference>
<feature type="domain" description="SLA1 homology" evidence="1">
    <location>
        <begin position="25"/>
        <end position="69"/>
    </location>
</feature>
<accession>A0ABY1QBT7</accession>
<evidence type="ECO:0000259" key="1">
    <source>
        <dbReference type="Pfam" id="PF03983"/>
    </source>
</evidence>
<gene>
    <name evidence="2" type="ORF">SAMN06265222_1082</name>
</gene>
<organism evidence="2 3">
    <name type="scientific">Neorhodopirellula lusitana</name>
    <dbReference type="NCBI Taxonomy" id="445327"/>
    <lineage>
        <taxon>Bacteria</taxon>
        <taxon>Pseudomonadati</taxon>
        <taxon>Planctomycetota</taxon>
        <taxon>Planctomycetia</taxon>
        <taxon>Pirellulales</taxon>
        <taxon>Pirellulaceae</taxon>
        <taxon>Neorhodopirellula</taxon>
    </lineage>
</organism>
<comment type="caution">
    <text evidence="2">The sequence shown here is derived from an EMBL/GenBank/DDBJ whole genome shotgun (WGS) entry which is preliminary data.</text>
</comment>
<dbReference type="Gene3D" id="2.30.30.700">
    <property type="entry name" value="SLA1 homology domain 1"/>
    <property type="match status" value="1"/>
</dbReference>
<dbReference type="RefSeq" id="WP_283433386.1">
    <property type="nucleotide sequence ID" value="NZ_FXUG01000008.1"/>
</dbReference>
<keyword evidence="3" id="KW-1185">Reference proteome</keyword>
<evidence type="ECO:0000313" key="2">
    <source>
        <dbReference type="EMBL" id="SMP62907.1"/>
    </source>
</evidence>
<dbReference type="InterPro" id="IPR007131">
    <property type="entry name" value="SHD1"/>
</dbReference>
<evidence type="ECO:0000313" key="3">
    <source>
        <dbReference type="Proteomes" id="UP001158067"/>
    </source>
</evidence>
<dbReference type="EMBL" id="FXUG01000008">
    <property type="protein sequence ID" value="SMP62907.1"/>
    <property type="molecule type" value="Genomic_DNA"/>
</dbReference>
<proteinExistence type="predicted"/>